<protein>
    <recommendedName>
        <fullName evidence="3">DNA gyrase inhibitor YacG</fullName>
    </recommendedName>
</protein>
<proteinExistence type="inferred from homology"/>
<comment type="caution">
    <text evidence="4">The sequence shown here is derived from an EMBL/GenBank/DDBJ whole genome shotgun (WGS) entry which is preliminary data.</text>
</comment>
<dbReference type="OrthoDB" id="9809663at2"/>
<accession>A0A327XXC2</accession>
<keyword evidence="5" id="KW-1185">Reference proteome</keyword>
<dbReference type="HAMAP" id="MF_00649">
    <property type="entry name" value="DNA_gyrase_inhibitor_YacG"/>
    <property type="match status" value="1"/>
</dbReference>
<dbReference type="GO" id="GO:0006355">
    <property type="term" value="P:regulation of DNA-templated transcription"/>
    <property type="evidence" value="ECO:0007669"/>
    <property type="project" value="InterPro"/>
</dbReference>
<dbReference type="InterPro" id="IPR013088">
    <property type="entry name" value="Znf_NHR/GATA"/>
</dbReference>
<feature type="binding site" evidence="3">
    <location>
        <position position="22"/>
    </location>
    <ligand>
        <name>Zn(2+)</name>
        <dbReference type="ChEBI" id="CHEBI:29105"/>
    </ligand>
</feature>
<comment type="function">
    <text evidence="3">Inhibits all the catalytic activities of DNA gyrase by preventing its interaction with DNA. Acts by binding directly to the C-terminal domain of GyrB, which probably disrupts DNA binding by the gyrase.</text>
</comment>
<dbReference type="GO" id="GO:0008657">
    <property type="term" value="F:DNA topoisomerase type II (double strand cut, ATP-hydrolyzing) inhibitor activity"/>
    <property type="evidence" value="ECO:0007669"/>
    <property type="project" value="UniProtKB-UniRule"/>
</dbReference>
<sequence>MSCPICGRASDAKYRPFCGSRCADIDLAKWLTGSYAIPSSDPEDVEQAIDAAEVARQKDTRH</sequence>
<keyword evidence="1 3" id="KW-0479">Metal-binding</keyword>
<organism evidence="4 5">
    <name type="scientific">Salipiger aestuarii</name>
    <dbReference type="NCBI Taxonomy" id="568098"/>
    <lineage>
        <taxon>Bacteria</taxon>
        <taxon>Pseudomonadati</taxon>
        <taxon>Pseudomonadota</taxon>
        <taxon>Alphaproteobacteria</taxon>
        <taxon>Rhodobacterales</taxon>
        <taxon>Roseobacteraceae</taxon>
        <taxon>Salipiger</taxon>
    </lineage>
</organism>
<comment type="similarity">
    <text evidence="3">Belongs to the DNA gyrase inhibitor YacG family.</text>
</comment>
<dbReference type="Proteomes" id="UP000249165">
    <property type="component" value="Unassembled WGS sequence"/>
</dbReference>
<dbReference type="EMBL" id="QLMG01000041">
    <property type="protein sequence ID" value="RAK12801.1"/>
    <property type="molecule type" value="Genomic_DNA"/>
</dbReference>
<dbReference type="RefSeq" id="WP_009505107.1">
    <property type="nucleotide sequence ID" value="NZ_LIGK01000040.1"/>
</dbReference>
<dbReference type="InterPro" id="IPR005584">
    <property type="entry name" value="DNA_gyrase_inhibitor_YacG"/>
</dbReference>
<evidence type="ECO:0000313" key="5">
    <source>
        <dbReference type="Proteomes" id="UP000249165"/>
    </source>
</evidence>
<dbReference type="AlphaFoldDB" id="A0A327XXC2"/>
<evidence type="ECO:0000256" key="1">
    <source>
        <dbReference type="ARBA" id="ARBA00022723"/>
    </source>
</evidence>
<comment type="cofactor">
    <cofactor evidence="3">
        <name>Zn(2+)</name>
        <dbReference type="ChEBI" id="CHEBI:29105"/>
    </cofactor>
    <text evidence="3">Binds 1 zinc ion.</text>
</comment>
<dbReference type="PANTHER" id="PTHR36150">
    <property type="entry name" value="DNA GYRASE INHIBITOR YACG"/>
    <property type="match status" value="1"/>
</dbReference>
<evidence type="ECO:0000256" key="3">
    <source>
        <dbReference type="HAMAP-Rule" id="MF_00649"/>
    </source>
</evidence>
<keyword evidence="2 3" id="KW-0862">Zinc</keyword>
<evidence type="ECO:0000256" key="2">
    <source>
        <dbReference type="ARBA" id="ARBA00022833"/>
    </source>
</evidence>
<comment type="subunit">
    <text evidence="3">Interacts with GyrB.</text>
</comment>
<feature type="binding site" evidence="3">
    <location>
        <position position="6"/>
    </location>
    <ligand>
        <name>Zn(2+)</name>
        <dbReference type="ChEBI" id="CHEBI:29105"/>
    </ligand>
</feature>
<dbReference type="Pfam" id="PF03884">
    <property type="entry name" value="YacG"/>
    <property type="match status" value="1"/>
</dbReference>
<evidence type="ECO:0000313" key="4">
    <source>
        <dbReference type="EMBL" id="RAK12801.1"/>
    </source>
</evidence>
<reference evidence="4 5" key="1">
    <citation type="submission" date="2018-06" db="EMBL/GenBank/DDBJ databases">
        <title>Genomic Encyclopedia of Archaeal and Bacterial Type Strains, Phase II (KMG-II): from individual species to whole genera.</title>
        <authorList>
            <person name="Goeker M."/>
        </authorList>
    </citation>
    <scope>NUCLEOTIDE SEQUENCE [LARGE SCALE GENOMIC DNA]</scope>
    <source>
        <strain evidence="4 5">DSM 22011</strain>
    </source>
</reference>
<dbReference type="GO" id="GO:0008270">
    <property type="term" value="F:zinc ion binding"/>
    <property type="evidence" value="ECO:0007669"/>
    <property type="project" value="UniProtKB-UniRule"/>
</dbReference>
<name>A0A327XXC2_9RHOB</name>
<gene>
    <name evidence="3" type="primary">yacG</name>
    <name evidence="4" type="ORF">ATI53_104135</name>
</gene>
<feature type="binding site" evidence="3">
    <location>
        <position position="18"/>
    </location>
    <ligand>
        <name>Zn(2+)</name>
        <dbReference type="ChEBI" id="CHEBI:29105"/>
    </ligand>
</feature>
<dbReference type="Gene3D" id="3.30.50.10">
    <property type="entry name" value="Erythroid Transcription Factor GATA-1, subunit A"/>
    <property type="match status" value="1"/>
</dbReference>
<feature type="binding site" evidence="3">
    <location>
        <position position="3"/>
    </location>
    <ligand>
        <name>Zn(2+)</name>
        <dbReference type="ChEBI" id="CHEBI:29105"/>
    </ligand>
</feature>
<dbReference type="PANTHER" id="PTHR36150:SF1">
    <property type="entry name" value="DNA GYRASE INHIBITOR YACG"/>
    <property type="match status" value="1"/>
</dbReference>
<dbReference type="SUPFAM" id="SSF57716">
    <property type="entry name" value="Glucocorticoid receptor-like (DNA-binding domain)"/>
    <property type="match status" value="1"/>
</dbReference>